<dbReference type="Pfam" id="PF00026">
    <property type="entry name" value="Asp"/>
    <property type="match status" value="1"/>
</dbReference>
<dbReference type="OrthoDB" id="5790032at2759"/>
<evidence type="ECO:0000256" key="3">
    <source>
        <dbReference type="ARBA" id="ARBA00022525"/>
    </source>
</evidence>
<evidence type="ECO:0000256" key="4">
    <source>
        <dbReference type="ARBA" id="ARBA00022670"/>
    </source>
</evidence>
<evidence type="ECO:0000256" key="9">
    <source>
        <dbReference type="ARBA" id="ARBA00023157"/>
    </source>
</evidence>
<dbReference type="InterPro" id="IPR001461">
    <property type="entry name" value="Aspartic_peptidase_A1"/>
</dbReference>
<dbReference type="CDD" id="cd05471">
    <property type="entry name" value="pepsin_like"/>
    <property type="match status" value="1"/>
</dbReference>
<dbReference type="PRINTS" id="PR00792">
    <property type="entry name" value="PEPSIN"/>
</dbReference>
<evidence type="ECO:0000256" key="7">
    <source>
        <dbReference type="ARBA" id="ARBA00022801"/>
    </source>
</evidence>
<dbReference type="GO" id="GO:0004190">
    <property type="term" value="F:aspartic-type endopeptidase activity"/>
    <property type="evidence" value="ECO:0007669"/>
    <property type="project" value="UniProtKB-KW"/>
</dbReference>
<dbReference type="InterPro" id="IPR033121">
    <property type="entry name" value="PEPTIDASE_A1"/>
</dbReference>
<dbReference type="PANTHER" id="PTHR47966:SF8">
    <property type="entry name" value="ASPARTIC PROTEASE 1-RELATED"/>
    <property type="match status" value="1"/>
</dbReference>
<dbReference type="EMBL" id="KN730193">
    <property type="protein sequence ID" value="KIH61357.1"/>
    <property type="molecule type" value="Genomic_DNA"/>
</dbReference>
<dbReference type="AlphaFoldDB" id="A0A0C2DFZ4"/>
<feature type="domain" description="Peptidase A1" evidence="13">
    <location>
        <begin position="79"/>
        <end position="396"/>
    </location>
</feature>
<keyword evidence="7" id="KW-0378">Hydrolase</keyword>
<dbReference type="SUPFAM" id="SSF50630">
    <property type="entry name" value="Acid proteases"/>
    <property type="match status" value="1"/>
</dbReference>
<keyword evidence="15" id="KW-1185">Reference proteome</keyword>
<evidence type="ECO:0000256" key="10">
    <source>
        <dbReference type="ARBA" id="ARBA00023180"/>
    </source>
</evidence>
<accession>A0A0C2DFZ4</accession>
<organism evidence="14 15">
    <name type="scientific">Ancylostoma duodenale</name>
    <dbReference type="NCBI Taxonomy" id="51022"/>
    <lineage>
        <taxon>Eukaryota</taxon>
        <taxon>Metazoa</taxon>
        <taxon>Ecdysozoa</taxon>
        <taxon>Nematoda</taxon>
        <taxon>Chromadorea</taxon>
        <taxon>Rhabditida</taxon>
        <taxon>Rhabditina</taxon>
        <taxon>Rhabditomorpha</taxon>
        <taxon>Strongyloidea</taxon>
        <taxon>Ancylostomatidae</taxon>
        <taxon>Ancylostomatinae</taxon>
        <taxon>Ancylostoma</taxon>
    </lineage>
</organism>
<feature type="active site" evidence="11">
    <location>
        <position position="97"/>
    </location>
</feature>
<evidence type="ECO:0000256" key="12">
    <source>
        <dbReference type="SAM" id="SignalP"/>
    </source>
</evidence>
<evidence type="ECO:0000259" key="13">
    <source>
        <dbReference type="PROSITE" id="PS51767"/>
    </source>
</evidence>
<dbReference type="Proteomes" id="UP000054047">
    <property type="component" value="Unassembled WGS sequence"/>
</dbReference>
<keyword evidence="9" id="KW-1015">Disulfide bond</keyword>
<evidence type="ECO:0000313" key="15">
    <source>
        <dbReference type="Proteomes" id="UP000054047"/>
    </source>
</evidence>
<feature type="active site" evidence="11">
    <location>
        <position position="285"/>
    </location>
</feature>
<comment type="similarity">
    <text evidence="2">Belongs to the peptidase A1 family.</text>
</comment>
<keyword evidence="4" id="KW-0645">Protease</keyword>
<keyword evidence="5 12" id="KW-0732">Signal</keyword>
<evidence type="ECO:0000256" key="1">
    <source>
        <dbReference type="ARBA" id="ARBA00004613"/>
    </source>
</evidence>
<dbReference type="GO" id="GO:0005576">
    <property type="term" value="C:extracellular region"/>
    <property type="evidence" value="ECO:0007669"/>
    <property type="project" value="UniProtKB-SubCell"/>
</dbReference>
<feature type="chain" id="PRO_5002164252" description="Peptidase A1 domain-containing protein" evidence="12">
    <location>
        <begin position="19"/>
        <end position="403"/>
    </location>
</feature>
<evidence type="ECO:0000313" key="14">
    <source>
        <dbReference type="EMBL" id="KIH61357.1"/>
    </source>
</evidence>
<dbReference type="FunFam" id="2.40.70.10:FF:000058">
    <property type="entry name" value="ASpartyl Protease"/>
    <property type="match status" value="1"/>
</dbReference>
<dbReference type="InterPro" id="IPR021109">
    <property type="entry name" value="Peptidase_aspartic_dom_sf"/>
</dbReference>
<gene>
    <name evidence="14" type="ORF">ANCDUO_08375</name>
</gene>
<proteinExistence type="inferred from homology"/>
<evidence type="ECO:0000256" key="5">
    <source>
        <dbReference type="ARBA" id="ARBA00022729"/>
    </source>
</evidence>
<protein>
    <recommendedName>
        <fullName evidence="13">Peptidase A1 domain-containing protein</fullName>
    </recommendedName>
</protein>
<evidence type="ECO:0000256" key="6">
    <source>
        <dbReference type="ARBA" id="ARBA00022750"/>
    </source>
</evidence>
<dbReference type="GO" id="GO:0006508">
    <property type="term" value="P:proteolysis"/>
    <property type="evidence" value="ECO:0007669"/>
    <property type="project" value="UniProtKB-KW"/>
</dbReference>
<evidence type="ECO:0000256" key="2">
    <source>
        <dbReference type="ARBA" id="ARBA00007447"/>
    </source>
</evidence>
<keyword evidence="6" id="KW-0064">Aspartyl protease</keyword>
<dbReference type="GO" id="GO:0005764">
    <property type="term" value="C:lysosome"/>
    <property type="evidence" value="ECO:0007669"/>
    <property type="project" value="TreeGrafter"/>
</dbReference>
<name>A0A0C2DFZ4_9BILA</name>
<feature type="signal peptide" evidence="12">
    <location>
        <begin position="1"/>
        <end position="18"/>
    </location>
</feature>
<dbReference type="PANTHER" id="PTHR47966">
    <property type="entry name" value="BETA-SITE APP-CLEAVING ENZYME, ISOFORM A-RELATED"/>
    <property type="match status" value="1"/>
</dbReference>
<reference evidence="14 15" key="1">
    <citation type="submission" date="2013-12" db="EMBL/GenBank/DDBJ databases">
        <title>Draft genome of the parsitic nematode Ancylostoma duodenale.</title>
        <authorList>
            <person name="Mitreva M."/>
        </authorList>
    </citation>
    <scope>NUCLEOTIDE SEQUENCE [LARGE SCALE GENOMIC DNA]</scope>
    <source>
        <strain evidence="14 15">Zhejiang</strain>
    </source>
</reference>
<sequence length="403" mass="44932">MWIILLLAHAFYLSAVNALPLSAAHAPNMTVELHGTGSLIAKINRYGDYLRVLEEQERNRTKGRYWTWQALASWYDEFYLGEVNVDTPPQKFLLAMDTGSSVMWLIDGACNHPICNGYPNSGRTKNKFYYGKSSTFKRTSDQFSINYGTGWAGGFTGADDISYGTYAVKQQQFGVANSLGPFFGTAPMDGIFGLGFNEYPNLDAPMPTVMHFMDHQQFTVWMNRRVAISRGAVGGYITYGTYDKTNCEPQIYYAPLAVDNKWIINIAGFSIGSFTHTANQHAISDTGTTWIGVPSAVLNNILWQTQSSWDANRKLYIVPRSKMSTLPRMVFKIAGRQFTVPSVQYVLHLNFGGGQCVLAIFSVDSAAFGAQFILGQPFIRTFCQTYDIANKRIGISVARPQKT</sequence>
<evidence type="ECO:0000256" key="11">
    <source>
        <dbReference type="PIRSR" id="PIRSR601461-1"/>
    </source>
</evidence>
<dbReference type="InterPro" id="IPR034164">
    <property type="entry name" value="Pepsin-like_dom"/>
</dbReference>
<dbReference type="Gene3D" id="2.40.70.10">
    <property type="entry name" value="Acid Proteases"/>
    <property type="match status" value="2"/>
</dbReference>
<dbReference type="PROSITE" id="PS51767">
    <property type="entry name" value="PEPTIDASE_A1"/>
    <property type="match status" value="1"/>
</dbReference>
<comment type="subcellular location">
    <subcellularLocation>
        <location evidence="1">Secreted</location>
    </subcellularLocation>
</comment>
<keyword evidence="8" id="KW-0865">Zymogen</keyword>
<evidence type="ECO:0000256" key="8">
    <source>
        <dbReference type="ARBA" id="ARBA00023145"/>
    </source>
</evidence>
<keyword evidence="10" id="KW-0325">Glycoprotein</keyword>
<keyword evidence="3" id="KW-0964">Secreted</keyword>